<reference evidence="2 3" key="1">
    <citation type="journal article" date="2018" name="Aquat. Microb. Ecol.">
        <title>Gammaproteobacterial methanotrophs dominate.</title>
        <authorList>
            <person name="Rissanen A.J."/>
            <person name="Saarenheimo J."/>
            <person name="Tiirola M."/>
            <person name="Peura S."/>
            <person name="Aalto S.L."/>
            <person name="Karvinen A."/>
            <person name="Nykanen H."/>
        </authorList>
    </citation>
    <scope>NUCLEOTIDE SEQUENCE [LARGE SCALE GENOMIC DNA]</scope>
    <source>
        <strain evidence="2">AMbin10</strain>
    </source>
</reference>
<name>A0A2W4SNR0_9GAMM</name>
<dbReference type="Proteomes" id="UP000249396">
    <property type="component" value="Unassembled WGS sequence"/>
</dbReference>
<dbReference type="AlphaFoldDB" id="A0A2W4SNR0"/>
<protein>
    <submittedName>
        <fullName evidence="2">Uncharacterized protein</fullName>
    </submittedName>
</protein>
<gene>
    <name evidence="2" type="ORF">DM484_21115</name>
</gene>
<evidence type="ECO:0000313" key="2">
    <source>
        <dbReference type="EMBL" id="PZN74494.1"/>
    </source>
</evidence>
<comment type="caution">
    <text evidence="2">The sequence shown here is derived from an EMBL/GenBank/DDBJ whole genome shotgun (WGS) entry which is preliminary data.</text>
</comment>
<organism evidence="2 3">
    <name type="scientific">Candidatus Methylumidiphilus alinenensis</name>
    <dbReference type="NCBI Taxonomy" id="2202197"/>
    <lineage>
        <taxon>Bacteria</taxon>
        <taxon>Pseudomonadati</taxon>
        <taxon>Pseudomonadota</taxon>
        <taxon>Gammaproteobacteria</taxon>
        <taxon>Methylococcales</taxon>
        <taxon>Candidatus Methylumidiphilus</taxon>
    </lineage>
</organism>
<feature type="compositionally biased region" description="Pro residues" evidence="1">
    <location>
        <begin position="1"/>
        <end position="10"/>
    </location>
</feature>
<dbReference type="EMBL" id="QJPH01000425">
    <property type="protein sequence ID" value="PZN74494.1"/>
    <property type="molecule type" value="Genomic_DNA"/>
</dbReference>
<sequence length="215" mass="24173">MNSVAPPMPVPSSMEPPDFPIPPLTIPRESAVDQVLDQLNLGNIAFNAPHTMEMDKTENIQLVLSLDQSIEELKSTIQALGIKEGANIKVSDRMEASLTGLAFDIVPITPKEQAIASKGITSWEWQVVPKKEGTQWLYLSLTAHFEVDGKDMMRSVKTFDKVIEVEVTPLQKASQFIKGNWQWLWATFIAPLGFWQWKSRAKNKKAGSKERRKGR</sequence>
<accession>A0A2W4SNR0</accession>
<evidence type="ECO:0000313" key="3">
    <source>
        <dbReference type="Proteomes" id="UP000249396"/>
    </source>
</evidence>
<evidence type="ECO:0000256" key="1">
    <source>
        <dbReference type="SAM" id="MobiDB-lite"/>
    </source>
</evidence>
<feature type="region of interest" description="Disordered" evidence="1">
    <location>
        <begin position="1"/>
        <end position="21"/>
    </location>
</feature>
<proteinExistence type="predicted"/>